<name>A0A7W7ZX98_9ACTN</name>
<keyword evidence="2" id="KW-1185">Reference proteome</keyword>
<evidence type="ECO:0000313" key="2">
    <source>
        <dbReference type="Proteomes" id="UP000568380"/>
    </source>
</evidence>
<dbReference type="Proteomes" id="UP000568380">
    <property type="component" value="Unassembled WGS sequence"/>
</dbReference>
<dbReference type="EMBL" id="JACHIN010000001">
    <property type="protein sequence ID" value="MBB5075493.1"/>
    <property type="molecule type" value="Genomic_DNA"/>
</dbReference>
<organism evidence="1 2">
    <name type="scientific">Nonomuraea endophytica</name>
    <dbReference type="NCBI Taxonomy" id="714136"/>
    <lineage>
        <taxon>Bacteria</taxon>
        <taxon>Bacillati</taxon>
        <taxon>Actinomycetota</taxon>
        <taxon>Actinomycetes</taxon>
        <taxon>Streptosporangiales</taxon>
        <taxon>Streptosporangiaceae</taxon>
        <taxon>Nonomuraea</taxon>
    </lineage>
</organism>
<dbReference type="AlphaFoldDB" id="A0A7W7ZX98"/>
<reference evidence="1 2" key="1">
    <citation type="submission" date="2020-08" db="EMBL/GenBank/DDBJ databases">
        <title>Genomic Encyclopedia of Type Strains, Phase IV (KMG-IV): sequencing the most valuable type-strain genomes for metagenomic binning, comparative biology and taxonomic classification.</title>
        <authorList>
            <person name="Goeker M."/>
        </authorList>
    </citation>
    <scope>NUCLEOTIDE SEQUENCE [LARGE SCALE GENOMIC DNA]</scope>
    <source>
        <strain evidence="1 2">DSM 45385</strain>
    </source>
</reference>
<dbReference type="RefSeq" id="WP_184958575.1">
    <property type="nucleotide sequence ID" value="NZ_JACHIN010000001.1"/>
</dbReference>
<protein>
    <submittedName>
        <fullName evidence="1">Uncharacterized protein</fullName>
    </submittedName>
</protein>
<proteinExistence type="predicted"/>
<comment type="caution">
    <text evidence="1">The sequence shown here is derived from an EMBL/GenBank/DDBJ whole genome shotgun (WGS) entry which is preliminary data.</text>
</comment>
<evidence type="ECO:0000313" key="1">
    <source>
        <dbReference type="EMBL" id="MBB5075493.1"/>
    </source>
</evidence>
<sequence length="125" mass="13985">MYGLDGSYRLLTTYVAGFDAGSDGTLLQGCREWLIVQVGGGNNLVWQALVLMLAFPDSASRPCFWPTNEEQNAVAVEALFLAFKRFFADRDDRVNGLELIQADYDQWLLRQPWAAPPERQAGSPQ</sequence>
<accession>A0A7W7ZX98</accession>
<gene>
    <name evidence="1" type="ORF">HNR40_000939</name>
</gene>